<dbReference type="Proteomes" id="UP001560293">
    <property type="component" value="Unassembled WGS sequence"/>
</dbReference>
<accession>A0ABV3YD36</accession>
<evidence type="ECO:0000313" key="3">
    <source>
        <dbReference type="Proteomes" id="UP001560293"/>
    </source>
</evidence>
<evidence type="ECO:0000313" key="2">
    <source>
        <dbReference type="EMBL" id="MEX6462856.1"/>
    </source>
</evidence>
<evidence type="ECO:0000256" key="1">
    <source>
        <dbReference type="SAM" id="MobiDB-lite"/>
    </source>
</evidence>
<reference evidence="3" key="1">
    <citation type="submission" date="2024-07" db="EMBL/GenBank/DDBJ databases">
        <title>Pseudomonas strain that inhibits Aeromonas fish pathogens.</title>
        <authorList>
            <person name="Wildschutte H."/>
        </authorList>
    </citation>
    <scope>NUCLEOTIDE SEQUENCE [LARGE SCALE GENOMIC DNA]</scope>
    <source>
        <strain evidence="3">n60</strain>
    </source>
</reference>
<dbReference type="EMBL" id="JBFTEZ010000002">
    <property type="protein sequence ID" value="MEX6462856.1"/>
    <property type="molecule type" value="Genomic_DNA"/>
</dbReference>
<name>A0ABV3YD36_9ACTN</name>
<organism evidence="2 3">
    <name type="scientific">Dietzia cinnamea</name>
    <dbReference type="NCBI Taxonomy" id="321318"/>
    <lineage>
        <taxon>Bacteria</taxon>
        <taxon>Bacillati</taxon>
        <taxon>Actinomycetota</taxon>
        <taxon>Actinomycetes</taxon>
        <taxon>Mycobacteriales</taxon>
        <taxon>Dietziaceae</taxon>
        <taxon>Dietzia</taxon>
    </lineage>
</organism>
<evidence type="ECO:0008006" key="4">
    <source>
        <dbReference type="Google" id="ProtNLM"/>
    </source>
</evidence>
<feature type="region of interest" description="Disordered" evidence="1">
    <location>
        <begin position="210"/>
        <end position="234"/>
    </location>
</feature>
<gene>
    <name evidence="2" type="ORF">AB6N35_00580</name>
</gene>
<dbReference type="RefSeq" id="WP_244881754.1">
    <property type="nucleotide sequence ID" value="NZ_JALXPR010000058.1"/>
</dbReference>
<sequence length="234" mass="24418">MWHDHLMYVVTIDQRRSRTSADRVPALLDALNEIPVAAAFERTAGDEVQGLLDDPAAVRSALLIALREGDWHCGVGAGDVDDESYSSGTRAGRGDAYIAARSAVDAAKGLPGSVAIRVPDSPGVLDGPATAMAWAADCEAVWALVAPLVLGRTEAQWRVVDAVDRSPTQAAAADELGITPASVTGALRASRIRDERAAYPALDRLLAGAHAAATGESPTRGDRPATDSSAEDDR</sequence>
<proteinExistence type="predicted"/>
<protein>
    <recommendedName>
        <fullName evidence="4">MarR family transcriptional regulator</fullName>
    </recommendedName>
</protein>
<keyword evidence="3" id="KW-1185">Reference proteome</keyword>
<comment type="caution">
    <text evidence="2">The sequence shown here is derived from an EMBL/GenBank/DDBJ whole genome shotgun (WGS) entry which is preliminary data.</text>
</comment>